<protein>
    <submittedName>
        <fullName evidence="3">Uncharacterized protein LOC125778738</fullName>
    </submittedName>
</protein>
<evidence type="ECO:0000313" key="2">
    <source>
        <dbReference type="Proteomes" id="UP001652620"/>
    </source>
</evidence>
<accession>A0ABM3JX86</accession>
<feature type="compositionally biased region" description="Basic and acidic residues" evidence="1">
    <location>
        <begin position="118"/>
        <end position="132"/>
    </location>
</feature>
<gene>
    <name evidence="3" type="primary">LOC125778738</name>
</gene>
<reference evidence="2" key="1">
    <citation type="submission" date="2025-05" db="UniProtKB">
        <authorList>
            <consortium name="RefSeq"/>
        </authorList>
    </citation>
    <scope>NUCLEOTIDE SEQUENCE [LARGE SCALE GENOMIC DNA]</scope>
</reference>
<evidence type="ECO:0000256" key="1">
    <source>
        <dbReference type="SAM" id="MobiDB-lite"/>
    </source>
</evidence>
<evidence type="ECO:0000313" key="3">
    <source>
        <dbReference type="RefSeq" id="XP_049313845.1"/>
    </source>
</evidence>
<organism evidence="2 3">
    <name type="scientific">Bactrocera dorsalis</name>
    <name type="common">Oriental fruit fly</name>
    <name type="synonym">Dacus dorsalis</name>
    <dbReference type="NCBI Taxonomy" id="27457"/>
    <lineage>
        <taxon>Eukaryota</taxon>
        <taxon>Metazoa</taxon>
        <taxon>Ecdysozoa</taxon>
        <taxon>Arthropoda</taxon>
        <taxon>Hexapoda</taxon>
        <taxon>Insecta</taxon>
        <taxon>Pterygota</taxon>
        <taxon>Neoptera</taxon>
        <taxon>Endopterygota</taxon>
        <taxon>Diptera</taxon>
        <taxon>Brachycera</taxon>
        <taxon>Muscomorpha</taxon>
        <taxon>Tephritoidea</taxon>
        <taxon>Tephritidae</taxon>
        <taxon>Bactrocera</taxon>
        <taxon>Bactrocera</taxon>
    </lineage>
</organism>
<dbReference type="Proteomes" id="UP001652620">
    <property type="component" value="Chromosome 1"/>
</dbReference>
<dbReference type="GeneID" id="125778738"/>
<sequence>METNNKDHYSVRFADLFEVWKEEANTCVRQTAVFDFLLENVIAIDVSDEYTVYLKEKNRIICKYINDRWGKSHRRVDVFLKQNANWLLTKTEIMKPELSYSIPSTSKVGRKSLTFNEKSARTQRREPAELSKQQDDNIDLMVSAASTAARKRGQIDFAVTLKRTLNNSNEMSNIRKLVVVVHSKKIIENMVLPIGYFGEEASESRNKIYKSDRVHYARKNSRISNLTDVINRAFDTSDPLFSSISLDKRIKKQKRMQLPKEVIALLSSADGDADTFSANDVDKNDENDECNLGLNCGYEELLNNLELENDSI</sequence>
<proteinExistence type="predicted"/>
<name>A0ABM3JX86_BACDO</name>
<reference evidence="3" key="2">
    <citation type="submission" date="2025-08" db="UniProtKB">
        <authorList>
            <consortium name="RefSeq"/>
        </authorList>
    </citation>
    <scope>IDENTIFICATION</scope>
    <source>
        <tissue evidence="3">Adult</tissue>
    </source>
</reference>
<feature type="region of interest" description="Disordered" evidence="1">
    <location>
        <begin position="113"/>
        <end position="132"/>
    </location>
</feature>
<keyword evidence="2" id="KW-1185">Reference proteome</keyword>
<dbReference type="RefSeq" id="XP_049313845.1">
    <property type="nucleotide sequence ID" value="XM_049457888.1"/>
</dbReference>